<name>M1DAF7_SOLTU</name>
<dbReference type="Proteomes" id="UP000011115">
    <property type="component" value="Unassembled WGS sequence"/>
</dbReference>
<dbReference type="HOGENOM" id="CLU_1899916_0_0_1"/>
<proteinExistence type="predicted"/>
<evidence type="ECO:0000313" key="2">
    <source>
        <dbReference type="Proteomes" id="UP000011115"/>
    </source>
</evidence>
<dbReference type="AlphaFoldDB" id="M1DAF7"/>
<reference evidence="2" key="1">
    <citation type="journal article" date="2011" name="Nature">
        <title>Genome sequence and analysis of the tuber crop potato.</title>
        <authorList>
            <consortium name="The Potato Genome Sequencing Consortium"/>
        </authorList>
    </citation>
    <scope>NUCLEOTIDE SEQUENCE [LARGE SCALE GENOMIC DNA]</scope>
    <source>
        <strain evidence="2">cv. DM1-3 516 R44</strain>
    </source>
</reference>
<organism evidence="1 2">
    <name type="scientific">Solanum tuberosum</name>
    <name type="common">Potato</name>
    <dbReference type="NCBI Taxonomy" id="4113"/>
    <lineage>
        <taxon>Eukaryota</taxon>
        <taxon>Viridiplantae</taxon>
        <taxon>Streptophyta</taxon>
        <taxon>Embryophyta</taxon>
        <taxon>Tracheophyta</taxon>
        <taxon>Spermatophyta</taxon>
        <taxon>Magnoliopsida</taxon>
        <taxon>eudicotyledons</taxon>
        <taxon>Gunneridae</taxon>
        <taxon>Pentapetalae</taxon>
        <taxon>asterids</taxon>
        <taxon>lamiids</taxon>
        <taxon>Solanales</taxon>
        <taxon>Solanaceae</taxon>
        <taxon>Solanoideae</taxon>
        <taxon>Solaneae</taxon>
        <taxon>Solanum</taxon>
    </lineage>
</organism>
<dbReference type="Gramene" id="PGSC0003DMT400085863">
    <property type="protein sequence ID" value="PGSC0003DMT400085863"/>
    <property type="gene ID" value="PGSC0003DMG400035434"/>
</dbReference>
<accession>M1DAF7</accession>
<reference evidence="1" key="2">
    <citation type="submission" date="2015-06" db="UniProtKB">
        <authorList>
            <consortium name="EnsemblPlants"/>
        </authorList>
    </citation>
    <scope>IDENTIFICATION</scope>
    <source>
        <strain evidence="1">DM1-3 516 R44</strain>
    </source>
</reference>
<dbReference type="PaxDb" id="4113-PGSC0003DMT400085863"/>
<sequence>MPTEGTYKPTGALNTGTMRVVAVGQGLLVLGTPLYGPLHGPCEGPQTVKAIVVLHLGLGSTCSASRISPQPVIKTTARGGLHGLMPEPWVILPHLYEPSYGLCGVPRLVNSSVVHHYWVGVSHEQVDGP</sequence>
<keyword evidence="2" id="KW-1185">Reference proteome</keyword>
<dbReference type="InParanoid" id="M1DAF7"/>
<protein>
    <submittedName>
        <fullName evidence="1">Uncharacterized protein</fullName>
    </submittedName>
</protein>
<dbReference type="EnsemblPlants" id="PGSC0003DMT400085863">
    <property type="protein sequence ID" value="PGSC0003DMT400085863"/>
    <property type="gene ID" value="PGSC0003DMG400035434"/>
</dbReference>
<evidence type="ECO:0000313" key="1">
    <source>
        <dbReference type="EnsemblPlants" id="PGSC0003DMT400085863"/>
    </source>
</evidence>